<reference evidence="1" key="1">
    <citation type="submission" date="2021-02" db="EMBL/GenBank/DDBJ databases">
        <authorList>
            <person name="Nowell W R."/>
        </authorList>
    </citation>
    <scope>NUCLEOTIDE SEQUENCE</scope>
</reference>
<sequence>MLAFPYVPFDEGAAQLDYRIPLLDG</sequence>
<organism evidence="1 2">
    <name type="scientific">Rotaria magnacalcarata</name>
    <dbReference type="NCBI Taxonomy" id="392030"/>
    <lineage>
        <taxon>Eukaryota</taxon>
        <taxon>Metazoa</taxon>
        <taxon>Spiralia</taxon>
        <taxon>Gnathifera</taxon>
        <taxon>Rotifera</taxon>
        <taxon>Eurotatoria</taxon>
        <taxon>Bdelloidea</taxon>
        <taxon>Philodinida</taxon>
        <taxon>Philodinidae</taxon>
        <taxon>Rotaria</taxon>
    </lineage>
</organism>
<name>A0A8S3D1Z9_9BILA</name>
<protein>
    <submittedName>
        <fullName evidence="1">Uncharacterized protein</fullName>
    </submittedName>
</protein>
<feature type="non-terminal residue" evidence="1">
    <location>
        <position position="25"/>
    </location>
</feature>
<accession>A0A8S3D1Z9</accession>
<dbReference type="Proteomes" id="UP000676336">
    <property type="component" value="Unassembled WGS sequence"/>
</dbReference>
<dbReference type="AlphaFoldDB" id="A0A8S3D1Z9"/>
<dbReference type="EMBL" id="CAJOBI010190498">
    <property type="protein sequence ID" value="CAF4959657.1"/>
    <property type="molecule type" value="Genomic_DNA"/>
</dbReference>
<evidence type="ECO:0000313" key="1">
    <source>
        <dbReference type="EMBL" id="CAF4959657.1"/>
    </source>
</evidence>
<gene>
    <name evidence="1" type="ORF">SMN809_LOCUS54549</name>
</gene>
<comment type="caution">
    <text evidence="1">The sequence shown here is derived from an EMBL/GenBank/DDBJ whole genome shotgun (WGS) entry which is preliminary data.</text>
</comment>
<proteinExistence type="predicted"/>
<evidence type="ECO:0000313" key="2">
    <source>
        <dbReference type="Proteomes" id="UP000676336"/>
    </source>
</evidence>